<evidence type="ECO:0000256" key="8">
    <source>
        <dbReference type="PIRSR" id="PIRSR000102-1"/>
    </source>
</evidence>
<sequence length="334" mass="36867">MLQRIFTLPSNAKKNTLVKRPPRKGVIIGAGQVGLACSYSLLIQNTLDELVLVDINQEKLEGEVMDLLHGSPFIEPTVIKAGSLADGIGDNADVVIITAGSKRLPGENRLNLMQRNTELFKKLIPEVVRHCPDAILLIVTNPVDIMTYISLKLSNLPSTSVIGSGTILDTARFRYLLAEKLQIDPRSLHAYIIGEHGDSEVPVWSKVNISGMHLCEGGLEECTTAEQEFLHQIFKQVKNAGHEIIKRKGATSYAIGLGVNDIVKAILRDQNRVLTVSSLVEDFYGIKDVCLSLPTIINRYGIGRKVNFTLIETELQQLKHSSEVLHYAISQLKL</sequence>
<dbReference type="GO" id="GO:0006089">
    <property type="term" value="P:lactate metabolic process"/>
    <property type="evidence" value="ECO:0007669"/>
    <property type="project" value="TreeGrafter"/>
</dbReference>
<comment type="catalytic activity">
    <reaction evidence="6 7">
        <text>(S)-lactate + NAD(+) = pyruvate + NADH + H(+)</text>
        <dbReference type="Rhea" id="RHEA:23444"/>
        <dbReference type="ChEBI" id="CHEBI:15361"/>
        <dbReference type="ChEBI" id="CHEBI:15378"/>
        <dbReference type="ChEBI" id="CHEBI:16651"/>
        <dbReference type="ChEBI" id="CHEBI:57540"/>
        <dbReference type="ChEBI" id="CHEBI:57945"/>
        <dbReference type="EC" id="1.1.1.27"/>
    </reaction>
</comment>
<evidence type="ECO:0000256" key="2">
    <source>
        <dbReference type="ARBA" id="ARBA00006054"/>
    </source>
</evidence>
<dbReference type="GO" id="GO:0006096">
    <property type="term" value="P:glycolytic process"/>
    <property type="evidence" value="ECO:0007669"/>
    <property type="project" value="UniProtKB-UniRule"/>
</dbReference>
<organism evidence="13 14">
    <name type="scientific">Mastigocoleus testarum BC008</name>
    <dbReference type="NCBI Taxonomy" id="371196"/>
    <lineage>
        <taxon>Bacteria</taxon>
        <taxon>Bacillati</taxon>
        <taxon>Cyanobacteriota</taxon>
        <taxon>Cyanophyceae</taxon>
        <taxon>Nostocales</taxon>
        <taxon>Hapalosiphonaceae</taxon>
        <taxon>Mastigocoleus</taxon>
    </lineage>
</organism>
<evidence type="ECO:0000256" key="1">
    <source>
        <dbReference type="ARBA" id="ARBA00004843"/>
    </source>
</evidence>
<comment type="pathway">
    <text evidence="1 7">Fermentation; pyruvate fermentation to lactate; (S)-lactate from pyruvate: step 1/1.</text>
</comment>
<feature type="binding site" evidence="7">
    <location>
        <begin position="169"/>
        <end position="172"/>
    </location>
    <ligand>
        <name>substrate</name>
    </ligand>
</feature>
<dbReference type="Gene3D" id="3.40.50.720">
    <property type="entry name" value="NAD(P)-binding Rossmann-like Domain"/>
    <property type="match status" value="1"/>
</dbReference>
<dbReference type="OrthoDB" id="9802969at2"/>
<evidence type="ECO:0000259" key="11">
    <source>
        <dbReference type="Pfam" id="PF00056"/>
    </source>
</evidence>
<evidence type="ECO:0000256" key="4">
    <source>
        <dbReference type="ARBA" id="ARBA00023002"/>
    </source>
</evidence>
<comment type="subcellular location">
    <subcellularLocation>
        <location evidence="7">Cytoplasm</location>
    </subcellularLocation>
</comment>
<evidence type="ECO:0000256" key="9">
    <source>
        <dbReference type="PIRSR" id="PIRSR000102-2"/>
    </source>
</evidence>
<dbReference type="InterPro" id="IPR018177">
    <property type="entry name" value="L-lactate_DH_AS"/>
</dbReference>
<dbReference type="Pfam" id="PF02866">
    <property type="entry name" value="Ldh_1_C"/>
    <property type="match status" value="1"/>
</dbReference>
<evidence type="ECO:0000313" key="14">
    <source>
        <dbReference type="Proteomes" id="UP000053372"/>
    </source>
</evidence>
<dbReference type="SUPFAM" id="SSF56327">
    <property type="entry name" value="LDH C-terminal domain-like"/>
    <property type="match status" value="1"/>
</dbReference>
<proteinExistence type="inferred from homology"/>
<dbReference type="GO" id="GO:0004459">
    <property type="term" value="F:L-lactate dehydrogenase (NAD+) activity"/>
    <property type="evidence" value="ECO:0007669"/>
    <property type="project" value="UniProtKB-UniRule"/>
</dbReference>
<feature type="binding site" evidence="9">
    <location>
        <position position="172"/>
    </location>
    <ligand>
        <name>substrate</name>
    </ligand>
</feature>
<dbReference type="InterPro" id="IPR015955">
    <property type="entry name" value="Lactate_DH/Glyco_Ohase_4_C"/>
</dbReference>
<evidence type="ECO:0000256" key="5">
    <source>
        <dbReference type="ARBA" id="ARBA00023027"/>
    </source>
</evidence>
<dbReference type="PROSITE" id="PS00064">
    <property type="entry name" value="L_LDH"/>
    <property type="match status" value="1"/>
</dbReference>
<feature type="binding site" evidence="7">
    <location>
        <position position="164"/>
    </location>
    <ligand>
        <name>NAD(+)</name>
        <dbReference type="ChEBI" id="CHEBI:57540"/>
    </ligand>
</feature>
<feature type="binding site" evidence="7">
    <location>
        <position position="59"/>
    </location>
    <ligand>
        <name>NAD(+)</name>
        <dbReference type="ChEBI" id="CHEBI:57540"/>
    </ligand>
</feature>
<feature type="binding site" evidence="10">
    <location>
        <position position="116"/>
    </location>
    <ligand>
        <name>NAD(+)</name>
        <dbReference type="ChEBI" id="CHEBI:57540"/>
    </ligand>
</feature>
<dbReference type="PANTHER" id="PTHR43128:SF16">
    <property type="entry name" value="L-LACTATE DEHYDROGENASE"/>
    <property type="match status" value="1"/>
</dbReference>
<dbReference type="InterPro" id="IPR001557">
    <property type="entry name" value="L-lactate/malate_DH"/>
</dbReference>
<dbReference type="GO" id="GO:0005737">
    <property type="term" value="C:cytoplasm"/>
    <property type="evidence" value="ECO:0007669"/>
    <property type="project" value="UniProtKB-SubCell"/>
</dbReference>
<feature type="binding site" evidence="7 10">
    <location>
        <position position="54"/>
    </location>
    <ligand>
        <name>NAD(+)</name>
        <dbReference type="ChEBI" id="CHEBI:57540"/>
    </ligand>
</feature>
<feature type="binding site" evidence="7 10">
    <location>
        <begin position="139"/>
        <end position="141"/>
    </location>
    <ligand>
        <name>NAD(+)</name>
        <dbReference type="ChEBI" id="CHEBI:57540"/>
    </ligand>
</feature>
<keyword evidence="7" id="KW-0021">Allosteric enzyme</keyword>
<keyword evidence="4 7" id="KW-0560">Oxidoreductase</keyword>
<dbReference type="RefSeq" id="WP_027842437.1">
    <property type="nucleotide sequence ID" value="NZ_LMTZ01000169.1"/>
</dbReference>
<comment type="caution">
    <text evidence="13">The sequence shown here is derived from an EMBL/GenBank/DDBJ whole genome shotgun (WGS) entry which is preliminary data.</text>
</comment>
<feature type="binding site" evidence="9">
    <location>
        <position position="141"/>
    </location>
    <ligand>
        <name>substrate</name>
    </ligand>
</feature>
<comment type="function">
    <text evidence="7">Catalyzes the conversion of lactate to pyruvate.</text>
</comment>
<dbReference type="InterPro" id="IPR001236">
    <property type="entry name" value="Lactate/malate_DH_N"/>
</dbReference>
<comment type="similarity">
    <text evidence="2 7">Belongs to the LDH/MDH superfamily. LDH family.</text>
</comment>
<evidence type="ECO:0000256" key="3">
    <source>
        <dbReference type="ARBA" id="ARBA00012967"/>
    </source>
</evidence>
<feature type="binding site" evidence="7 9">
    <location>
        <position position="109"/>
    </location>
    <ligand>
        <name>substrate</name>
    </ligand>
</feature>
<feature type="domain" description="Lactate/malate dehydrogenase C-terminal" evidence="12">
    <location>
        <begin position="166"/>
        <end position="331"/>
    </location>
</feature>
<dbReference type="InterPro" id="IPR011304">
    <property type="entry name" value="L-lactate_DH"/>
</dbReference>
<dbReference type="EMBL" id="LMTZ01000169">
    <property type="protein sequence ID" value="KST61858.1"/>
    <property type="molecule type" value="Genomic_DNA"/>
</dbReference>
<dbReference type="EC" id="1.1.1.27" evidence="3 7"/>
<feature type="domain" description="Lactate/malate dehydrogenase N-terminal" evidence="11">
    <location>
        <begin position="26"/>
        <end position="163"/>
    </location>
</feature>
<dbReference type="InterPro" id="IPR022383">
    <property type="entry name" value="Lactate/malate_DH_C"/>
</dbReference>
<feature type="binding site" evidence="9">
    <location>
        <position position="103"/>
    </location>
    <ligand>
        <name>substrate</name>
    </ligand>
</feature>
<feature type="binding site" evidence="7">
    <location>
        <position position="33"/>
    </location>
    <ligand>
        <name>NAD(+)</name>
        <dbReference type="ChEBI" id="CHEBI:57540"/>
    </ligand>
</feature>
<protein>
    <recommendedName>
        <fullName evidence="3 7">L-lactate dehydrogenase</fullName>
        <shortName evidence="7">L-LDH</shortName>
        <ecNumber evidence="3 7">1.1.1.27</ecNumber>
    </recommendedName>
</protein>
<accession>A0A0V7ZBG7</accession>
<feature type="binding site" evidence="7">
    <location>
        <position position="189"/>
    </location>
    <ligand>
        <name>beta-D-fructose 1,6-bisphosphate</name>
        <dbReference type="ChEBI" id="CHEBI:32966"/>
        <note>allosteric activator</note>
    </ligand>
</feature>
<comment type="activity regulation">
    <text evidence="7">Allosterically activated by fructose 1,6-bisphosphate (FBP).</text>
</comment>
<dbReference type="CDD" id="cd05292">
    <property type="entry name" value="LDH_2"/>
    <property type="match status" value="1"/>
</dbReference>
<dbReference type="SUPFAM" id="SSF51735">
    <property type="entry name" value="NAD(P)-binding Rossmann-fold domains"/>
    <property type="match status" value="1"/>
</dbReference>
<feature type="active site" description="Proton acceptor" evidence="7 8">
    <location>
        <position position="196"/>
    </location>
</feature>
<dbReference type="PIRSF" id="PIRSF000102">
    <property type="entry name" value="Lac_mal_DH"/>
    <property type="match status" value="1"/>
</dbReference>
<feature type="binding site" evidence="10">
    <location>
        <begin position="29"/>
        <end position="34"/>
    </location>
    <ligand>
        <name>NAD(+)</name>
        <dbReference type="ChEBI" id="CHEBI:57540"/>
    </ligand>
</feature>
<keyword evidence="14" id="KW-1185">Reference proteome</keyword>
<dbReference type="Gene3D" id="3.90.110.10">
    <property type="entry name" value="Lactate dehydrogenase/glycoside hydrolase, family 4, C-terminal"/>
    <property type="match status" value="1"/>
</dbReference>
<dbReference type="Pfam" id="PF00056">
    <property type="entry name" value="Ldh_1_N"/>
    <property type="match status" value="1"/>
</dbReference>
<keyword evidence="5 7" id="KW-0520">NAD</keyword>
<evidence type="ECO:0000256" key="10">
    <source>
        <dbReference type="PIRSR" id="PIRSR000102-3"/>
    </source>
</evidence>
<dbReference type="Proteomes" id="UP000053372">
    <property type="component" value="Unassembled WGS sequence"/>
</dbReference>
<dbReference type="HAMAP" id="MF_00488">
    <property type="entry name" value="Lactate_dehydrog"/>
    <property type="match status" value="1"/>
</dbReference>
<evidence type="ECO:0000259" key="12">
    <source>
        <dbReference type="Pfam" id="PF02866"/>
    </source>
</evidence>
<dbReference type="NCBIfam" id="TIGR01771">
    <property type="entry name" value="L-LDH-NAD"/>
    <property type="match status" value="1"/>
</dbReference>
<dbReference type="NCBIfam" id="NF000824">
    <property type="entry name" value="PRK00066.1"/>
    <property type="match status" value="1"/>
</dbReference>
<reference evidence="13 14" key="1">
    <citation type="journal article" date="2015" name="Genome Announc.">
        <title>Draft Genome of the Euendolithic (true boring) Cyanobacterium Mastigocoleus testarum strain BC008.</title>
        <authorList>
            <person name="Guida B.S."/>
            <person name="Garcia-Pichel F."/>
        </authorList>
    </citation>
    <scope>NUCLEOTIDE SEQUENCE [LARGE SCALE GENOMIC DNA]</scope>
    <source>
        <strain evidence="13 14">BC008</strain>
    </source>
</reference>
<dbReference type="UniPathway" id="UPA00554">
    <property type="reaction ID" value="UER00611"/>
</dbReference>
<comment type="subunit">
    <text evidence="7">Homotetramer.</text>
</comment>
<comment type="caution">
    <text evidence="7">Lacks conserved residue(s) required for the propagation of feature annotation.</text>
</comment>
<feature type="binding site" evidence="7">
    <location>
        <begin position="141"/>
        <end position="144"/>
    </location>
    <ligand>
        <name>substrate</name>
    </ligand>
</feature>
<dbReference type="PANTHER" id="PTHR43128">
    <property type="entry name" value="L-2-HYDROXYCARBOXYLATE DEHYDROGENASE (NAD(P)(+))"/>
    <property type="match status" value="1"/>
</dbReference>
<feature type="binding site" evidence="7">
    <location>
        <position position="251"/>
    </location>
    <ligand>
        <name>substrate</name>
    </ligand>
</feature>
<evidence type="ECO:0000256" key="7">
    <source>
        <dbReference type="HAMAP-Rule" id="MF_00488"/>
    </source>
</evidence>
<name>A0A0V7ZBG7_9CYAN</name>
<gene>
    <name evidence="7" type="primary">ldh</name>
    <name evidence="13" type="ORF">BC008_07390</name>
</gene>
<evidence type="ECO:0000313" key="13">
    <source>
        <dbReference type="EMBL" id="KST61858.1"/>
    </source>
</evidence>
<dbReference type="AlphaFoldDB" id="A0A0V7ZBG7"/>
<keyword evidence="7" id="KW-0963">Cytoplasm</keyword>
<feature type="binding site" evidence="7">
    <location>
        <position position="174"/>
    </location>
    <ligand>
        <name>beta-D-fructose 1,6-bisphosphate</name>
        <dbReference type="ChEBI" id="CHEBI:32966"/>
        <note>allosteric activator</note>
    </ligand>
</feature>
<dbReference type="PRINTS" id="PR00086">
    <property type="entry name" value="LLDHDRGNASE"/>
</dbReference>
<evidence type="ECO:0000256" key="6">
    <source>
        <dbReference type="ARBA" id="ARBA00049258"/>
    </source>
</evidence>
<dbReference type="InterPro" id="IPR036291">
    <property type="entry name" value="NAD(P)-bd_dom_sf"/>
</dbReference>